<dbReference type="Proteomes" id="UP000557566">
    <property type="component" value="Unassembled WGS sequence"/>
</dbReference>
<name>A0A8H4LR22_9HYPO</name>
<evidence type="ECO:0000313" key="3">
    <source>
        <dbReference type="Proteomes" id="UP000557566"/>
    </source>
</evidence>
<sequence length="281" mass="31072">MGSGGNSHGNGPRSIIEGHATTTKQAGQRQETRLIDAVLRLARERKATARAEAKGRARAEEQRHWTEVRAPAHLRLISGELEAQLANVATARRQQRHHDEAAARQRERRRGRNRLSRAEVDERVWAAVDDEAARTRQLGGSGALGRGAGEAVGAWGARVRRLEARVRRLWIDNEERIVGAEPRYVEGLPAREALRPPVFLPPTWPRVPPASPGTPFRLPSDGHDDEPWTRAAAAAAAAGGADARRRGVRPARDREARGVELGDGRRVEADGFALPIWWERR</sequence>
<feature type="compositionally biased region" description="Basic and acidic residues" evidence="1">
    <location>
        <begin position="242"/>
        <end position="257"/>
    </location>
</feature>
<feature type="compositionally biased region" description="Basic residues" evidence="1">
    <location>
        <begin position="106"/>
        <end position="115"/>
    </location>
</feature>
<reference evidence="2 3" key="1">
    <citation type="journal article" date="2020" name="Genome Biol. Evol.">
        <title>A new high-quality draft genome assembly of the Chinese cordyceps Ophiocordyceps sinensis.</title>
        <authorList>
            <person name="Shu R."/>
            <person name="Zhang J."/>
            <person name="Meng Q."/>
            <person name="Zhang H."/>
            <person name="Zhou G."/>
            <person name="Li M."/>
            <person name="Wu P."/>
            <person name="Zhao Y."/>
            <person name="Chen C."/>
            <person name="Qin Q."/>
        </authorList>
    </citation>
    <scope>NUCLEOTIDE SEQUENCE [LARGE SCALE GENOMIC DNA]</scope>
    <source>
        <strain evidence="2 3">IOZ07</strain>
    </source>
</reference>
<evidence type="ECO:0000313" key="2">
    <source>
        <dbReference type="EMBL" id="KAF4503909.1"/>
    </source>
</evidence>
<dbReference type="AlphaFoldDB" id="A0A8H4LR22"/>
<dbReference type="EMBL" id="JAAVMX010000013">
    <property type="protein sequence ID" value="KAF4503909.1"/>
    <property type="molecule type" value="Genomic_DNA"/>
</dbReference>
<organism evidence="2 3">
    <name type="scientific">Ophiocordyceps sinensis</name>
    <dbReference type="NCBI Taxonomy" id="72228"/>
    <lineage>
        <taxon>Eukaryota</taxon>
        <taxon>Fungi</taxon>
        <taxon>Dikarya</taxon>
        <taxon>Ascomycota</taxon>
        <taxon>Pezizomycotina</taxon>
        <taxon>Sordariomycetes</taxon>
        <taxon>Hypocreomycetidae</taxon>
        <taxon>Hypocreales</taxon>
        <taxon>Ophiocordycipitaceae</taxon>
        <taxon>Ophiocordyceps</taxon>
    </lineage>
</organism>
<comment type="caution">
    <text evidence="2">The sequence shown here is derived from an EMBL/GenBank/DDBJ whole genome shotgun (WGS) entry which is preliminary data.</text>
</comment>
<feature type="region of interest" description="Disordered" evidence="1">
    <location>
        <begin position="91"/>
        <end position="115"/>
    </location>
</feature>
<keyword evidence="3" id="KW-1185">Reference proteome</keyword>
<evidence type="ECO:0000256" key="1">
    <source>
        <dbReference type="SAM" id="MobiDB-lite"/>
    </source>
</evidence>
<accession>A0A8H4LR22</accession>
<feature type="compositionally biased region" description="Polar residues" evidence="1">
    <location>
        <begin position="20"/>
        <end position="29"/>
    </location>
</feature>
<proteinExistence type="predicted"/>
<feature type="region of interest" description="Disordered" evidence="1">
    <location>
        <begin position="236"/>
        <end position="257"/>
    </location>
</feature>
<dbReference type="OrthoDB" id="5093197at2759"/>
<feature type="region of interest" description="Disordered" evidence="1">
    <location>
        <begin position="1"/>
        <end position="31"/>
    </location>
</feature>
<gene>
    <name evidence="2" type="ORF">G6O67_008844</name>
</gene>
<protein>
    <submittedName>
        <fullName evidence="2">Uncharacterized protein</fullName>
    </submittedName>
</protein>